<dbReference type="UniPathway" id="UPA00048">
    <property type="reaction ID" value="UER00070"/>
</dbReference>
<evidence type="ECO:0000256" key="2">
    <source>
        <dbReference type="ARBA" id="ARBA00009396"/>
    </source>
</evidence>
<dbReference type="GO" id="GO:0005829">
    <property type="term" value="C:cytosol"/>
    <property type="evidence" value="ECO:0007669"/>
    <property type="project" value="TreeGrafter"/>
</dbReference>
<dbReference type="NCBIfam" id="TIGR00973">
    <property type="entry name" value="leuA_bact"/>
    <property type="match status" value="1"/>
</dbReference>
<keyword evidence="9 12" id="KW-0464">Manganese</keyword>
<evidence type="ECO:0000313" key="14">
    <source>
        <dbReference type="EMBL" id="KAF7600849.1"/>
    </source>
</evidence>
<sequence>MSDHLVIFDTTLRDGEQSPGAAMTRDEKIRIARQLEKMRVDVIEAGFAAASNGDFESVRAVAEAVRESTVCSLARANEKDIARAGEAIQPAAAGRIHTFIATSPIHMEKKLRMTPDQVVEQAVKAIGWARQYTDDVEFSAEDAGRSELDFLCCVFEQVIKAGAKTINVPDTVGYNLPEQFAGLVRSLLERVPNADKVVWSVHCHNDLGLAVANSLAAVRAGARQVECTVNGLGERAGNASMEEVVMAVRTRGDVFPVTTRIDTTQIVPASKLVSQITGYPVQPNKAIVGANAFAHESGIHQDGVLKHRETYEIMRAEDVGWTTNRLTLGKLSGRNALRSRLQELGFVIESEEQLNAAFARFKELADKKQEIFDEDLQALMSDEVVTPEQERIKLISLRVCSETGETPQAAIALSIDGRESKVEAHGSGPVDSTFKAIESVMQSGASLLLYSVNAITGGTDAQGEVTVRLARGDRVVNGQGSDTDIIVASAKAYINALNRLDTRAKRVDPQGSTV</sequence>
<comment type="subunit">
    <text evidence="12">Homodimer.</text>
</comment>
<dbReference type="NCBIfam" id="NF002086">
    <property type="entry name" value="PRK00915.1-3"/>
    <property type="match status" value="1"/>
</dbReference>
<feature type="binding site" evidence="12">
    <location>
        <position position="202"/>
    </location>
    <ligand>
        <name>Mn(2+)</name>
        <dbReference type="ChEBI" id="CHEBI:29035"/>
    </ligand>
</feature>
<dbReference type="OrthoDB" id="9803573at2"/>
<comment type="catalytic activity">
    <reaction evidence="12">
        <text>3-methyl-2-oxobutanoate + acetyl-CoA + H2O = (2S)-2-isopropylmalate + CoA + H(+)</text>
        <dbReference type="Rhea" id="RHEA:21524"/>
        <dbReference type="ChEBI" id="CHEBI:1178"/>
        <dbReference type="ChEBI" id="CHEBI:11851"/>
        <dbReference type="ChEBI" id="CHEBI:15377"/>
        <dbReference type="ChEBI" id="CHEBI:15378"/>
        <dbReference type="ChEBI" id="CHEBI:57287"/>
        <dbReference type="ChEBI" id="CHEBI:57288"/>
        <dbReference type="EC" id="2.3.3.13"/>
    </reaction>
</comment>
<comment type="cofactor">
    <cofactor evidence="12">
        <name>Mn(2+)</name>
        <dbReference type="ChEBI" id="CHEBI:29035"/>
    </cofactor>
</comment>
<evidence type="ECO:0000256" key="5">
    <source>
        <dbReference type="ARBA" id="ARBA00022430"/>
    </source>
</evidence>
<dbReference type="InterPro" id="IPR050073">
    <property type="entry name" value="2-IPM_HCS-like"/>
</dbReference>
<dbReference type="Pfam" id="PF00682">
    <property type="entry name" value="HMGL-like"/>
    <property type="match status" value="1"/>
</dbReference>
<protein>
    <recommendedName>
        <fullName evidence="4 12">2-isopropylmalate synthase</fullName>
        <ecNumber evidence="3 12">2.3.3.13</ecNumber>
    </recommendedName>
    <alternativeName>
        <fullName evidence="11 12">Alpha-IPM synthase</fullName>
    </alternativeName>
    <alternativeName>
        <fullName evidence="12">Alpha-isopropylmalate synthase</fullName>
    </alternativeName>
</protein>
<dbReference type="PROSITE" id="PS00816">
    <property type="entry name" value="AIPM_HOMOCIT_SYNTH_2"/>
    <property type="match status" value="1"/>
</dbReference>
<dbReference type="InterPro" id="IPR005671">
    <property type="entry name" value="LeuA_bact_synth"/>
</dbReference>
<evidence type="ECO:0000256" key="10">
    <source>
        <dbReference type="ARBA" id="ARBA00023304"/>
    </source>
</evidence>
<dbReference type="InterPro" id="IPR000891">
    <property type="entry name" value="PYR_CT"/>
</dbReference>
<dbReference type="Gene3D" id="1.10.238.260">
    <property type="match status" value="1"/>
</dbReference>
<dbReference type="Proteomes" id="UP000216107">
    <property type="component" value="Unassembled WGS sequence"/>
</dbReference>
<dbReference type="PROSITE" id="PS50991">
    <property type="entry name" value="PYR_CT"/>
    <property type="match status" value="1"/>
</dbReference>
<accession>A0A272EYY9</accession>
<keyword evidence="7 12" id="KW-0808">Transferase</keyword>
<feature type="domain" description="Pyruvate carboxyltransferase" evidence="13">
    <location>
        <begin position="5"/>
        <end position="267"/>
    </location>
</feature>
<dbReference type="InterPro" id="IPR054691">
    <property type="entry name" value="LeuA/HCS_post-cat"/>
</dbReference>
<evidence type="ECO:0000313" key="17">
    <source>
        <dbReference type="Proteomes" id="UP000623509"/>
    </source>
</evidence>
<keyword evidence="8 12" id="KW-0479">Metal-binding</keyword>
<dbReference type="GO" id="GO:0003985">
    <property type="term" value="F:acetyl-CoA C-acetyltransferase activity"/>
    <property type="evidence" value="ECO:0007669"/>
    <property type="project" value="UniProtKB-UniRule"/>
</dbReference>
<dbReference type="SUPFAM" id="SSF110921">
    <property type="entry name" value="2-isopropylmalate synthase LeuA, allosteric (dimerisation) domain"/>
    <property type="match status" value="1"/>
</dbReference>
<dbReference type="InterPro" id="IPR013785">
    <property type="entry name" value="Aldolase_TIM"/>
</dbReference>
<dbReference type="FunFam" id="3.20.20.70:FF:000010">
    <property type="entry name" value="2-isopropylmalate synthase"/>
    <property type="match status" value="1"/>
</dbReference>
<evidence type="ECO:0000256" key="9">
    <source>
        <dbReference type="ARBA" id="ARBA00023211"/>
    </source>
</evidence>
<evidence type="ECO:0000256" key="3">
    <source>
        <dbReference type="ARBA" id="ARBA00012973"/>
    </source>
</evidence>
<proteinExistence type="inferred from homology"/>
<dbReference type="InterPro" id="IPR036230">
    <property type="entry name" value="LeuA_allosteric_dom_sf"/>
</dbReference>
<dbReference type="GO" id="GO:0003852">
    <property type="term" value="F:2-isopropylmalate synthase activity"/>
    <property type="evidence" value="ECO:0007669"/>
    <property type="project" value="UniProtKB-UniRule"/>
</dbReference>
<evidence type="ECO:0000256" key="12">
    <source>
        <dbReference type="HAMAP-Rule" id="MF_01025"/>
    </source>
</evidence>
<dbReference type="Gene3D" id="3.30.160.270">
    <property type="match status" value="1"/>
</dbReference>
<reference evidence="15 16" key="2">
    <citation type="submission" date="2017-07" db="EMBL/GenBank/DDBJ databases">
        <title>Candidatus Dactylopiibacterium carminicum, a nitrogen-fixing symbiont of the cochineal insect Dactylopius coccus and Dactylopius opuntiae (Hemiptera: Coccoidea: Dactylopiidae).</title>
        <authorList>
            <person name="Vera A."/>
        </authorList>
    </citation>
    <scope>NUCLEOTIDE SEQUENCE [LARGE SCALE GENOMIC DNA]</scope>
    <source>
        <strain evidence="15 16">NFDCM</strain>
    </source>
</reference>
<feature type="binding site" evidence="12">
    <location>
        <position position="204"/>
    </location>
    <ligand>
        <name>Mn(2+)</name>
        <dbReference type="ChEBI" id="CHEBI:29035"/>
    </ligand>
</feature>
<dbReference type="EMBL" id="NMRN01000001">
    <property type="protein sequence ID" value="PAS95348.1"/>
    <property type="molecule type" value="Genomic_DNA"/>
</dbReference>
<evidence type="ECO:0000256" key="1">
    <source>
        <dbReference type="ARBA" id="ARBA00004689"/>
    </source>
</evidence>
<comment type="function">
    <text evidence="12">Catalyzes the condensation of the acetyl group of acetyl-CoA with 3-methyl-2-oxobutanoate (2-ketoisovalerate) to form 3-carboxy-3-hydroxy-4-methylpentanoate (2-isopropylmalate).</text>
</comment>
<dbReference type="HAMAP" id="MF_01025">
    <property type="entry name" value="LeuA_type1"/>
    <property type="match status" value="1"/>
</dbReference>
<dbReference type="FunFam" id="1.10.238.260:FF:000001">
    <property type="entry name" value="2-isopropylmalate synthase"/>
    <property type="match status" value="1"/>
</dbReference>
<dbReference type="PROSITE" id="PS00815">
    <property type="entry name" value="AIPM_HOMOCIT_SYNTH_1"/>
    <property type="match status" value="1"/>
</dbReference>
<dbReference type="RefSeq" id="WP_095522958.1">
    <property type="nucleotide sequence ID" value="NZ_MDUX01000001.1"/>
</dbReference>
<organism evidence="15 16">
    <name type="scientific">Candidatus Dactylopiibacterium carminicum</name>
    <dbReference type="NCBI Taxonomy" id="857335"/>
    <lineage>
        <taxon>Bacteria</taxon>
        <taxon>Pseudomonadati</taxon>
        <taxon>Pseudomonadota</taxon>
        <taxon>Betaproteobacteria</taxon>
        <taxon>Rhodocyclales</taxon>
        <taxon>Rhodocyclaceae</taxon>
        <taxon>Candidatus Dactylopiibacterium</taxon>
    </lineage>
</organism>
<dbReference type="Pfam" id="PF22617">
    <property type="entry name" value="HCS_D2"/>
    <property type="match status" value="1"/>
</dbReference>
<keyword evidence="10 12" id="KW-0100">Branched-chain amino acid biosynthesis</keyword>
<dbReference type="Pfam" id="PF08502">
    <property type="entry name" value="LeuA_dimer"/>
    <property type="match status" value="1"/>
</dbReference>
<keyword evidence="12" id="KW-0963">Cytoplasm</keyword>
<feature type="binding site" evidence="12">
    <location>
        <position position="14"/>
    </location>
    <ligand>
        <name>Mn(2+)</name>
        <dbReference type="ChEBI" id="CHEBI:29035"/>
    </ligand>
</feature>
<keyword evidence="6 12" id="KW-0028">Amino-acid biosynthesis</keyword>
<comment type="pathway">
    <text evidence="1 12">Amino-acid biosynthesis; L-leucine biosynthesis; L-leucine from 3-methyl-2-oxobutanoate: step 1/4.</text>
</comment>
<comment type="caution">
    <text evidence="15">The sequence shown here is derived from an EMBL/GenBank/DDBJ whole genome shotgun (WGS) entry which is preliminary data.</text>
</comment>
<dbReference type="InterPro" id="IPR013709">
    <property type="entry name" value="2-isopropylmalate_synth_dimer"/>
</dbReference>
<dbReference type="SUPFAM" id="SSF51569">
    <property type="entry name" value="Aldolase"/>
    <property type="match status" value="1"/>
</dbReference>
<evidence type="ECO:0000256" key="7">
    <source>
        <dbReference type="ARBA" id="ARBA00022679"/>
    </source>
</evidence>
<evidence type="ECO:0000256" key="6">
    <source>
        <dbReference type="ARBA" id="ARBA00022605"/>
    </source>
</evidence>
<feature type="binding site" evidence="12">
    <location>
        <position position="238"/>
    </location>
    <ligand>
        <name>Mn(2+)</name>
        <dbReference type="ChEBI" id="CHEBI:29035"/>
    </ligand>
</feature>
<evidence type="ECO:0000313" key="16">
    <source>
        <dbReference type="Proteomes" id="UP000216107"/>
    </source>
</evidence>
<dbReference type="Gene3D" id="3.20.20.70">
    <property type="entry name" value="Aldolase class I"/>
    <property type="match status" value="1"/>
</dbReference>
<gene>
    <name evidence="12" type="primary">leuA</name>
    <name evidence="14" type="ORF">BGI27_00410</name>
    <name evidence="15" type="ORF">CGU29_00445</name>
</gene>
<evidence type="ECO:0000259" key="13">
    <source>
        <dbReference type="PROSITE" id="PS50991"/>
    </source>
</evidence>
<evidence type="ECO:0000256" key="4">
    <source>
        <dbReference type="ARBA" id="ARBA00018198"/>
    </source>
</evidence>
<evidence type="ECO:0000313" key="15">
    <source>
        <dbReference type="EMBL" id="PAS95348.1"/>
    </source>
</evidence>
<comment type="similarity">
    <text evidence="2 12">Belongs to the alpha-IPM synthase/homocitrate synthase family. LeuA type 1 subfamily.</text>
</comment>
<dbReference type="AlphaFoldDB" id="A0A272EYY9"/>
<dbReference type="EMBL" id="MDUX01000001">
    <property type="protein sequence ID" value="KAF7600849.1"/>
    <property type="molecule type" value="Genomic_DNA"/>
</dbReference>
<dbReference type="FunFam" id="3.30.160.270:FF:000003">
    <property type="entry name" value="2-isopropylmalate synthase"/>
    <property type="match status" value="1"/>
</dbReference>
<dbReference type="GO" id="GO:0030145">
    <property type="term" value="F:manganese ion binding"/>
    <property type="evidence" value="ECO:0007669"/>
    <property type="project" value="UniProtKB-UniRule"/>
</dbReference>
<keyword evidence="5 12" id="KW-0432">Leucine biosynthesis</keyword>
<evidence type="ECO:0000256" key="11">
    <source>
        <dbReference type="ARBA" id="ARBA00029993"/>
    </source>
</evidence>
<name>A0A272EYY9_9RHOO</name>
<dbReference type="PANTHER" id="PTHR10277">
    <property type="entry name" value="HOMOCITRATE SYNTHASE-RELATED"/>
    <property type="match status" value="1"/>
</dbReference>
<dbReference type="GO" id="GO:0009098">
    <property type="term" value="P:L-leucine biosynthetic process"/>
    <property type="evidence" value="ECO:0007669"/>
    <property type="project" value="UniProtKB-UniRule"/>
</dbReference>
<dbReference type="Proteomes" id="UP000623509">
    <property type="component" value="Unassembled WGS sequence"/>
</dbReference>
<evidence type="ECO:0000256" key="8">
    <source>
        <dbReference type="ARBA" id="ARBA00022723"/>
    </source>
</evidence>
<dbReference type="CDD" id="cd07940">
    <property type="entry name" value="DRE_TIM_IPMS"/>
    <property type="match status" value="1"/>
</dbReference>
<feature type="region of interest" description="Regulatory domain" evidence="12">
    <location>
        <begin position="393"/>
        <end position="514"/>
    </location>
</feature>
<dbReference type="InterPro" id="IPR002034">
    <property type="entry name" value="AIPM/Hcit_synth_CS"/>
</dbReference>
<dbReference type="PANTHER" id="PTHR10277:SF9">
    <property type="entry name" value="2-ISOPROPYLMALATE SYNTHASE 1, CHLOROPLASTIC-RELATED"/>
    <property type="match status" value="1"/>
</dbReference>
<dbReference type="SMART" id="SM00917">
    <property type="entry name" value="LeuA_dimer"/>
    <property type="match status" value="1"/>
</dbReference>
<dbReference type="NCBIfam" id="NF002087">
    <property type="entry name" value="PRK00915.1-4"/>
    <property type="match status" value="1"/>
</dbReference>
<reference evidence="14 17" key="1">
    <citation type="submission" date="2016-08" db="EMBL/GenBank/DDBJ databases">
        <title>Candidatus Dactylopiibacterium carminicum genome sequence.</title>
        <authorList>
            <person name="Ramirez-Puebla S.T."/>
            <person name="Ormeno-Orrillo E."/>
            <person name="Vera-Ponce De Leon A."/>
            <person name="Luis L."/>
            <person name="Sanchez-Flores A."/>
            <person name="Monica R."/>
            <person name="Martinez-Romero E."/>
        </authorList>
    </citation>
    <scope>NUCLEOTIDE SEQUENCE [LARGE SCALE GENOMIC DNA]</scope>
    <source>
        <strain evidence="14">END1</strain>
    </source>
</reference>
<keyword evidence="17" id="KW-1185">Reference proteome</keyword>
<dbReference type="EC" id="2.3.3.13" evidence="3 12"/>